<dbReference type="RefSeq" id="WP_052882507.1">
    <property type="nucleotide sequence ID" value="NZ_CP010904.1"/>
</dbReference>
<reference evidence="1 2" key="2">
    <citation type="journal article" date="2016" name="ISME J.">
        <title>Characterization of the first cultured representative of Verrucomicrobia subdivision 5 indicates the proposal of a novel phylum.</title>
        <authorList>
            <person name="Spring S."/>
            <person name="Bunk B."/>
            <person name="Sproer C."/>
            <person name="Schumann P."/>
            <person name="Rohde M."/>
            <person name="Tindall B.J."/>
            <person name="Klenk H.P."/>
        </authorList>
    </citation>
    <scope>NUCLEOTIDE SEQUENCE [LARGE SCALE GENOMIC DNA]</scope>
    <source>
        <strain evidence="1 2">L21-Fru-AB</strain>
    </source>
</reference>
<dbReference type="AlphaFoldDB" id="A0A0G3EKB1"/>
<organism evidence="1 2">
    <name type="scientific">Kiritimatiella glycovorans</name>
    <dbReference type="NCBI Taxonomy" id="1307763"/>
    <lineage>
        <taxon>Bacteria</taxon>
        <taxon>Pseudomonadati</taxon>
        <taxon>Kiritimatiellota</taxon>
        <taxon>Kiritimatiellia</taxon>
        <taxon>Kiritimatiellales</taxon>
        <taxon>Kiritimatiellaceae</taxon>
        <taxon>Kiritimatiella</taxon>
    </lineage>
</organism>
<accession>A0A0G3EKB1</accession>
<dbReference type="OrthoDB" id="283616at2"/>
<reference evidence="2" key="1">
    <citation type="submission" date="2015-02" db="EMBL/GenBank/DDBJ databases">
        <title>Description and complete genome sequence of the first cultured representative of the subdivision 5 of the Verrucomicrobia phylum.</title>
        <authorList>
            <person name="Spring S."/>
            <person name="Bunk B."/>
            <person name="Sproer C."/>
            <person name="Klenk H.-P."/>
        </authorList>
    </citation>
    <scope>NUCLEOTIDE SEQUENCE [LARGE SCALE GENOMIC DNA]</scope>
    <source>
        <strain evidence="2">L21-Fru-AB</strain>
    </source>
</reference>
<name>A0A0G3EKB1_9BACT</name>
<dbReference type="Gene3D" id="3.40.50.450">
    <property type="match status" value="1"/>
</dbReference>
<evidence type="ECO:0000313" key="1">
    <source>
        <dbReference type="EMBL" id="AKJ65255.1"/>
    </source>
</evidence>
<gene>
    <name evidence="1" type="ORF">L21SP4_02021</name>
</gene>
<evidence type="ECO:0000313" key="2">
    <source>
        <dbReference type="Proteomes" id="UP000035268"/>
    </source>
</evidence>
<dbReference type="InterPro" id="IPR024755">
    <property type="entry name" value="cpYpsA"/>
</dbReference>
<dbReference type="STRING" id="1307763.L21SP4_02021"/>
<dbReference type="KEGG" id="vbl:L21SP4_02021"/>
<keyword evidence="2" id="KW-1185">Reference proteome</keyword>
<dbReference type="PATRIC" id="fig|1609981.3.peg.2102"/>
<proteinExistence type="predicted"/>
<dbReference type="Pfam" id="PF12694">
    <property type="entry name" value="cpYpsA"/>
    <property type="match status" value="1"/>
</dbReference>
<dbReference type="EMBL" id="CP010904">
    <property type="protein sequence ID" value="AKJ65255.1"/>
    <property type="molecule type" value="Genomic_DNA"/>
</dbReference>
<dbReference type="Proteomes" id="UP000035268">
    <property type="component" value="Chromosome"/>
</dbReference>
<sequence>MTIAKIVSGGQTGADQGALEAALYCSLPHGGWVPAGRKTEKGGRVPDRFDRMREMKSGVYAARTEANVVDSDATLVFTFGKPSGGSLKTLDLADAHRKPRLHINLRQTERKAAVRQVKRWFDGPSGAEGPPAECVLNVAGPRESTAPGIQQSVMILMIDIVNAVNGFCAYPPSAALPGMLRSR</sequence>
<protein>
    <submittedName>
        <fullName evidence="1">Molybdenum carrier</fullName>
    </submittedName>
</protein>